<dbReference type="SUPFAM" id="SSF53067">
    <property type="entry name" value="Actin-like ATPase domain"/>
    <property type="match status" value="1"/>
</dbReference>
<dbReference type="RefSeq" id="WP_126781991.1">
    <property type="nucleotide sequence ID" value="NZ_NGJU01000024.1"/>
</dbReference>
<dbReference type="InterPro" id="IPR009377">
    <property type="entry name" value="EutA"/>
</dbReference>
<accession>A0A429ZEP2</accession>
<evidence type="ECO:0000313" key="2">
    <source>
        <dbReference type="Proteomes" id="UP000287239"/>
    </source>
</evidence>
<dbReference type="PANTHER" id="PTHR32432:SF13">
    <property type="entry name" value="ETHANOLAMINE AMMONIA-LYASE REACTIVASE EUTA"/>
    <property type="match status" value="1"/>
</dbReference>
<dbReference type="GeneID" id="98569342"/>
<comment type="caution">
    <text evidence="1">The sequence shown here is derived from an EMBL/GenBank/DDBJ whole genome shotgun (WGS) entry which is preliminary data.</text>
</comment>
<dbReference type="Proteomes" id="UP000287239">
    <property type="component" value="Unassembled WGS sequence"/>
</dbReference>
<dbReference type="Gene3D" id="3.30.420.40">
    <property type="match status" value="1"/>
</dbReference>
<organism evidence="1 2">
    <name type="scientific">Vagococcus salmoninarum</name>
    <dbReference type="NCBI Taxonomy" id="2739"/>
    <lineage>
        <taxon>Bacteria</taxon>
        <taxon>Bacillati</taxon>
        <taxon>Bacillota</taxon>
        <taxon>Bacilli</taxon>
        <taxon>Lactobacillales</taxon>
        <taxon>Enterococcaceae</taxon>
        <taxon>Vagococcus</taxon>
    </lineage>
</organism>
<dbReference type="PIRSF" id="PIRSF012293">
    <property type="entry name" value="EutA"/>
    <property type="match status" value="1"/>
</dbReference>
<dbReference type="GO" id="GO:0016829">
    <property type="term" value="F:lyase activity"/>
    <property type="evidence" value="ECO:0007669"/>
    <property type="project" value="UniProtKB-KW"/>
</dbReference>
<dbReference type="NCBIfam" id="NF007992">
    <property type="entry name" value="PRK10719.1-3"/>
    <property type="match status" value="1"/>
</dbReference>
<protein>
    <submittedName>
        <fullName evidence="1">Ethanolamine ammonia-lyase</fullName>
    </submittedName>
</protein>
<keyword evidence="1" id="KW-0456">Lyase</keyword>
<dbReference type="OrthoDB" id="1542at2"/>
<dbReference type="InterPro" id="IPR043129">
    <property type="entry name" value="ATPase_NBD"/>
</dbReference>
<keyword evidence="2" id="KW-1185">Reference proteome</keyword>
<reference evidence="1 2" key="1">
    <citation type="submission" date="2017-05" db="EMBL/GenBank/DDBJ databases">
        <title>Vagococcus spp. assemblies.</title>
        <authorList>
            <person name="Gulvik C.A."/>
        </authorList>
    </citation>
    <scope>NUCLEOTIDE SEQUENCE [LARGE SCALE GENOMIC DNA]</scope>
    <source>
        <strain evidence="1 2">NCFB 2777</strain>
    </source>
</reference>
<evidence type="ECO:0000313" key="1">
    <source>
        <dbReference type="EMBL" id="RST92172.1"/>
    </source>
</evidence>
<sequence length="477" mass="51335">MGKDYLLSVGIDLGTATTQMVIAKLSIKNMATVYTVPRVTITEKEVIYQSPSLFTPLRSNHLIDVIPLERFISQQYKLAGISKESIDIGAIIITGESARKENAETVTQALSEYAGDFVVATAGPDLESILAGRGAGAQSYSKEHHTTIVNLDIGGGTTNLALFYDNEVISTSCLDIGGRLIKIDQETQRITYIAPKLQTIIEGEGFDFILGKTVSPKALKPLLKIMVQLLANSLNLGPVSPYYQGILTTESLLIQREIKAVSFSGGVADYIKDEALTEPFKYGDIGLLLGVEIAQSEIMKAFNVLKARETLRATVVGAGSHATSISGSTITYRKEILPIKNRPVLKLSLADEEGSSEQIGQAIRQKLNWFKLSQGSQAIALGLVGEVDPSFQRVGELAAGVLAGLGELIENQETLVISVEEDMAKALGQSIGMLLPKGYPFVCFDRVAIENGDYLDIGRPVAAGDVLPVVVKTLIFN</sequence>
<proteinExistence type="predicted"/>
<name>A0A429ZEP2_9ENTE</name>
<dbReference type="InterPro" id="IPR050696">
    <property type="entry name" value="FtsA/MreB"/>
</dbReference>
<dbReference type="Pfam" id="PF06277">
    <property type="entry name" value="EutA"/>
    <property type="match status" value="1"/>
</dbReference>
<gene>
    <name evidence="1" type="ORF">CBF35_13410</name>
</gene>
<dbReference type="EMBL" id="NGJU01000024">
    <property type="protein sequence ID" value="RST92172.1"/>
    <property type="molecule type" value="Genomic_DNA"/>
</dbReference>
<dbReference type="PANTHER" id="PTHR32432">
    <property type="entry name" value="CELL DIVISION PROTEIN FTSA-RELATED"/>
    <property type="match status" value="1"/>
</dbReference>
<dbReference type="AlphaFoldDB" id="A0A429ZEP2"/>